<evidence type="ECO:0000313" key="3">
    <source>
        <dbReference type="Proteomes" id="UP000807115"/>
    </source>
</evidence>
<gene>
    <name evidence="2" type="ORF">BDA96_01G440900</name>
</gene>
<dbReference type="EMBL" id="CM027680">
    <property type="protein sequence ID" value="KAG0551647.1"/>
    <property type="molecule type" value="Genomic_DNA"/>
</dbReference>
<name>A0A921S6Z7_SORBI</name>
<feature type="compositionally biased region" description="Basic and acidic residues" evidence="1">
    <location>
        <begin position="17"/>
        <end position="29"/>
    </location>
</feature>
<accession>A0A921S6Z7</accession>
<organism evidence="2 3">
    <name type="scientific">Sorghum bicolor</name>
    <name type="common">Sorghum</name>
    <name type="synonym">Sorghum vulgare</name>
    <dbReference type="NCBI Taxonomy" id="4558"/>
    <lineage>
        <taxon>Eukaryota</taxon>
        <taxon>Viridiplantae</taxon>
        <taxon>Streptophyta</taxon>
        <taxon>Embryophyta</taxon>
        <taxon>Tracheophyta</taxon>
        <taxon>Spermatophyta</taxon>
        <taxon>Magnoliopsida</taxon>
        <taxon>Liliopsida</taxon>
        <taxon>Poales</taxon>
        <taxon>Poaceae</taxon>
        <taxon>PACMAD clade</taxon>
        <taxon>Panicoideae</taxon>
        <taxon>Andropogonodae</taxon>
        <taxon>Andropogoneae</taxon>
        <taxon>Sorghinae</taxon>
        <taxon>Sorghum</taxon>
    </lineage>
</organism>
<protein>
    <submittedName>
        <fullName evidence="2">Uncharacterized protein</fullName>
    </submittedName>
</protein>
<evidence type="ECO:0000313" key="2">
    <source>
        <dbReference type="EMBL" id="KAG0551647.1"/>
    </source>
</evidence>
<reference evidence="2" key="2">
    <citation type="submission" date="2020-10" db="EMBL/GenBank/DDBJ databases">
        <authorList>
            <person name="Cooper E.A."/>
            <person name="Brenton Z.W."/>
            <person name="Flinn B.S."/>
            <person name="Jenkins J."/>
            <person name="Shu S."/>
            <person name="Flowers D."/>
            <person name="Luo F."/>
            <person name="Wang Y."/>
            <person name="Xia P."/>
            <person name="Barry K."/>
            <person name="Daum C."/>
            <person name="Lipzen A."/>
            <person name="Yoshinaga Y."/>
            <person name="Schmutz J."/>
            <person name="Saski C."/>
            <person name="Vermerris W."/>
            <person name="Kresovich S."/>
        </authorList>
    </citation>
    <scope>NUCLEOTIDE SEQUENCE</scope>
</reference>
<feature type="region of interest" description="Disordered" evidence="1">
    <location>
        <begin position="62"/>
        <end position="132"/>
    </location>
</feature>
<feature type="region of interest" description="Disordered" evidence="1">
    <location>
        <begin position="1"/>
        <end position="42"/>
    </location>
</feature>
<evidence type="ECO:0000256" key="1">
    <source>
        <dbReference type="SAM" id="MobiDB-lite"/>
    </source>
</evidence>
<dbReference type="Proteomes" id="UP000807115">
    <property type="component" value="Chromosome 1"/>
</dbReference>
<sequence length="158" mass="17750">MQCNHCGKKAATGHTSTSDRPRHERKGSQEADQPAGSSESIARAMERMMGIRNPRRWKYRIRPGRHACPPNFSPRTGGIGRRQAGADTHTWVAAGTPKKTYRRDELCGASSSSRPRRACEPWGPAPNPQGTHRADQWMMMMMRGRRQGTTSWPIVVDR</sequence>
<proteinExistence type="predicted"/>
<reference evidence="2" key="1">
    <citation type="journal article" date="2019" name="BMC Genomics">
        <title>A new reference genome for Sorghum bicolor reveals high levels of sequence similarity between sweet and grain genotypes: implications for the genetics of sugar metabolism.</title>
        <authorList>
            <person name="Cooper E.A."/>
            <person name="Brenton Z.W."/>
            <person name="Flinn B.S."/>
            <person name="Jenkins J."/>
            <person name="Shu S."/>
            <person name="Flowers D."/>
            <person name="Luo F."/>
            <person name="Wang Y."/>
            <person name="Xia P."/>
            <person name="Barry K."/>
            <person name="Daum C."/>
            <person name="Lipzen A."/>
            <person name="Yoshinaga Y."/>
            <person name="Schmutz J."/>
            <person name="Saski C."/>
            <person name="Vermerris W."/>
            <person name="Kresovich S."/>
        </authorList>
    </citation>
    <scope>NUCLEOTIDE SEQUENCE</scope>
</reference>
<comment type="caution">
    <text evidence="2">The sequence shown here is derived from an EMBL/GenBank/DDBJ whole genome shotgun (WGS) entry which is preliminary data.</text>
</comment>
<dbReference type="AlphaFoldDB" id="A0A921S6Z7"/>